<dbReference type="CDD" id="cd15482">
    <property type="entry name" value="Sialidase_non-viral"/>
    <property type="match status" value="1"/>
</dbReference>
<dbReference type="InterPro" id="IPR036278">
    <property type="entry name" value="Sialidase_sf"/>
</dbReference>
<proteinExistence type="predicted"/>
<evidence type="ECO:0008006" key="4">
    <source>
        <dbReference type="Google" id="ProtNLM"/>
    </source>
</evidence>
<evidence type="ECO:0000313" key="3">
    <source>
        <dbReference type="Proteomes" id="UP000680038"/>
    </source>
</evidence>
<protein>
    <recommendedName>
        <fullName evidence="4">Exo-alpha-sialidase</fullName>
    </recommendedName>
</protein>
<dbReference type="SUPFAM" id="SSF50939">
    <property type="entry name" value="Sialidases"/>
    <property type="match status" value="1"/>
</dbReference>
<dbReference type="Gene3D" id="2.130.10.10">
    <property type="entry name" value="YVTN repeat-like/Quinoprotein amine dehydrogenase"/>
    <property type="match status" value="3"/>
</dbReference>
<feature type="chain" id="PRO_5037550531" description="Exo-alpha-sialidase" evidence="1">
    <location>
        <begin position="18"/>
        <end position="337"/>
    </location>
</feature>
<dbReference type="Pfam" id="PF02012">
    <property type="entry name" value="BNR"/>
    <property type="match status" value="1"/>
</dbReference>
<dbReference type="AlphaFoldDB" id="A0A916N8X8"/>
<gene>
    <name evidence="2" type="ORF">DYBT9275_06130</name>
</gene>
<organism evidence="2 3">
    <name type="scientific">Dyadobacter helix</name>
    <dbReference type="NCBI Taxonomy" id="2822344"/>
    <lineage>
        <taxon>Bacteria</taxon>
        <taxon>Pseudomonadati</taxon>
        <taxon>Bacteroidota</taxon>
        <taxon>Cytophagia</taxon>
        <taxon>Cytophagales</taxon>
        <taxon>Spirosomataceae</taxon>
        <taxon>Dyadobacter</taxon>
    </lineage>
</organism>
<evidence type="ECO:0000256" key="1">
    <source>
        <dbReference type="SAM" id="SignalP"/>
    </source>
</evidence>
<dbReference type="RefSeq" id="WP_215242407.1">
    <property type="nucleotide sequence ID" value="NZ_CAJRAF010000004.1"/>
</dbReference>
<reference evidence="2" key="1">
    <citation type="submission" date="2021-04" db="EMBL/GenBank/DDBJ databases">
        <authorList>
            <person name="Rodrigo-Torres L."/>
            <person name="Arahal R. D."/>
            <person name="Lucena T."/>
        </authorList>
    </citation>
    <scope>NUCLEOTIDE SEQUENCE</scope>
    <source>
        <strain evidence="2">CECT 9275</strain>
    </source>
</reference>
<keyword evidence="1" id="KW-0732">Signal</keyword>
<dbReference type="InterPro" id="IPR015943">
    <property type="entry name" value="WD40/YVTN_repeat-like_dom_sf"/>
</dbReference>
<name>A0A916N8X8_9BACT</name>
<sequence>MKIHHLSFLLFFPFSFAFDQALEFPQSSSLPDGEQAQKGDKAVAANIIFKSVDGGQTWQDISEGLPESLQGDDIPRDGFLANDHGAFLRTGNEIYQSKPNATAPFWKREVFPDEHSSIVPGKTGILAYNSSGQFLQRINGASLWSPVYTNFPGKGVRTVFETVGGAVFIGSNSSLSKSIDGGETWKHFHTGGWGLKFVESKGVLLATSQEGIIRSTDDGESWELVISEGGVGITVECIKGGFAAITCNTETETRRVRTSYDGGKTWQPVDAGLPASLYIASIKEVGGYMFCGHPAGIYRSSDKGKTWQLLLPSIEDKVFNLFVSGNAIYAIPRGGGC</sequence>
<evidence type="ECO:0000313" key="2">
    <source>
        <dbReference type="EMBL" id="CAG5019014.1"/>
    </source>
</evidence>
<dbReference type="InterPro" id="IPR002860">
    <property type="entry name" value="BNR_rpt"/>
</dbReference>
<feature type="signal peptide" evidence="1">
    <location>
        <begin position="1"/>
        <end position="17"/>
    </location>
</feature>
<keyword evidence="3" id="KW-1185">Reference proteome</keyword>
<dbReference type="Proteomes" id="UP000680038">
    <property type="component" value="Unassembled WGS sequence"/>
</dbReference>
<accession>A0A916N8X8</accession>
<dbReference type="EMBL" id="CAJRAF010000004">
    <property type="protein sequence ID" value="CAG5019014.1"/>
    <property type="molecule type" value="Genomic_DNA"/>
</dbReference>
<comment type="caution">
    <text evidence="2">The sequence shown here is derived from an EMBL/GenBank/DDBJ whole genome shotgun (WGS) entry which is preliminary data.</text>
</comment>